<evidence type="ECO:0000313" key="2">
    <source>
        <dbReference type="EMBL" id="GHF02101.1"/>
    </source>
</evidence>
<dbReference type="AlphaFoldDB" id="A0A919AGU0"/>
<organism evidence="2 3">
    <name type="scientific">Streptomyces spiralis</name>
    <dbReference type="NCBI Taxonomy" id="66376"/>
    <lineage>
        <taxon>Bacteria</taxon>
        <taxon>Bacillati</taxon>
        <taxon>Actinomycetota</taxon>
        <taxon>Actinomycetes</taxon>
        <taxon>Kitasatosporales</taxon>
        <taxon>Streptomycetaceae</taxon>
        <taxon>Streptomyces</taxon>
    </lineage>
</organism>
<sequence length="227" mass="24809">MGPFELEDTYLAGAYYNGYWPSMADAFAAYVNDHDTARLVDLFEELGAVDSEGDNSYSVYSAVQCRDAPWPRDWTTWHRETSDVYAKAPFQAWNNAWYNAPCAFWPVKSLKPLNVANAKIPPALLVQATDDAPTPYEGALEMHRLLPASRLVVEEHGGNHGVSLYNGNPCIDEYLTRYLATGALPRSGPGPDAICQALPDPEPTDAPAATDRATGFGAGVRAGLLRR</sequence>
<dbReference type="Proteomes" id="UP000641386">
    <property type="component" value="Unassembled WGS sequence"/>
</dbReference>
<gene>
    <name evidence="2" type="ORF">GCM10014715_67770</name>
</gene>
<protein>
    <recommendedName>
        <fullName evidence="1">Peptidase S33 tripeptidyl aminopeptidase-like C-terminal domain-containing protein</fullName>
    </recommendedName>
</protein>
<comment type="caution">
    <text evidence="2">The sequence shown here is derived from an EMBL/GenBank/DDBJ whole genome shotgun (WGS) entry which is preliminary data.</text>
</comment>
<dbReference type="Pfam" id="PF08386">
    <property type="entry name" value="Abhydrolase_4"/>
    <property type="match status" value="1"/>
</dbReference>
<feature type="domain" description="Peptidase S33 tripeptidyl aminopeptidase-like C-terminal" evidence="1">
    <location>
        <begin position="92"/>
        <end position="188"/>
    </location>
</feature>
<reference evidence="2" key="1">
    <citation type="journal article" date="2014" name="Int. J. Syst. Evol. Microbiol.">
        <title>Complete genome sequence of Corynebacterium casei LMG S-19264T (=DSM 44701T), isolated from a smear-ripened cheese.</title>
        <authorList>
            <consortium name="US DOE Joint Genome Institute (JGI-PGF)"/>
            <person name="Walter F."/>
            <person name="Albersmeier A."/>
            <person name="Kalinowski J."/>
            <person name="Ruckert C."/>
        </authorList>
    </citation>
    <scope>NUCLEOTIDE SEQUENCE</scope>
    <source>
        <strain evidence="2">JCM 3302</strain>
    </source>
</reference>
<dbReference type="InterPro" id="IPR013595">
    <property type="entry name" value="Pept_S33_TAP-like_C"/>
</dbReference>
<name>A0A919AGU0_9ACTN</name>
<dbReference type="EMBL" id="BNBC01000042">
    <property type="protein sequence ID" value="GHF02101.1"/>
    <property type="molecule type" value="Genomic_DNA"/>
</dbReference>
<proteinExistence type="predicted"/>
<dbReference type="InterPro" id="IPR029058">
    <property type="entry name" value="AB_hydrolase_fold"/>
</dbReference>
<evidence type="ECO:0000313" key="3">
    <source>
        <dbReference type="Proteomes" id="UP000641386"/>
    </source>
</evidence>
<accession>A0A919AGU0</accession>
<reference evidence="2" key="2">
    <citation type="submission" date="2020-09" db="EMBL/GenBank/DDBJ databases">
        <authorList>
            <person name="Sun Q."/>
            <person name="Ohkuma M."/>
        </authorList>
    </citation>
    <scope>NUCLEOTIDE SEQUENCE</scope>
    <source>
        <strain evidence="2">JCM 3302</strain>
    </source>
</reference>
<dbReference type="Gene3D" id="3.40.50.1820">
    <property type="entry name" value="alpha/beta hydrolase"/>
    <property type="match status" value="1"/>
</dbReference>
<dbReference type="SUPFAM" id="SSF53474">
    <property type="entry name" value="alpha/beta-Hydrolases"/>
    <property type="match status" value="1"/>
</dbReference>
<evidence type="ECO:0000259" key="1">
    <source>
        <dbReference type="Pfam" id="PF08386"/>
    </source>
</evidence>
<keyword evidence="3" id="KW-1185">Reference proteome</keyword>